<keyword evidence="2" id="KW-0547">Nucleotide-binding</keyword>
<comment type="caution">
    <text evidence="5">The sequence shown here is derived from an EMBL/GenBank/DDBJ whole genome shotgun (WGS) entry which is preliminary data.</text>
</comment>
<dbReference type="FunFam" id="3.40.50.300:FF:000032">
    <property type="entry name" value="Export ABC transporter ATP-binding protein"/>
    <property type="match status" value="1"/>
</dbReference>
<dbReference type="SUPFAM" id="SSF52540">
    <property type="entry name" value="P-loop containing nucleoside triphosphate hydrolases"/>
    <property type="match status" value="1"/>
</dbReference>
<gene>
    <name evidence="5" type="ORF">A2925_00520</name>
</gene>
<dbReference type="AlphaFoldDB" id="A0A1F8GL86"/>
<dbReference type="GO" id="GO:0022857">
    <property type="term" value="F:transmembrane transporter activity"/>
    <property type="evidence" value="ECO:0007669"/>
    <property type="project" value="TreeGrafter"/>
</dbReference>
<dbReference type="InterPro" id="IPR015854">
    <property type="entry name" value="ABC_transpr_LolD-like"/>
</dbReference>
<dbReference type="Pfam" id="PF00005">
    <property type="entry name" value="ABC_tran"/>
    <property type="match status" value="1"/>
</dbReference>
<dbReference type="GO" id="GO:0016887">
    <property type="term" value="F:ATP hydrolysis activity"/>
    <property type="evidence" value="ECO:0007669"/>
    <property type="project" value="InterPro"/>
</dbReference>
<dbReference type="PANTHER" id="PTHR24220">
    <property type="entry name" value="IMPORT ATP-BINDING PROTEIN"/>
    <property type="match status" value="1"/>
</dbReference>
<proteinExistence type="predicted"/>
<dbReference type="GO" id="GO:0005524">
    <property type="term" value="F:ATP binding"/>
    <property type="evidence" value="ECO:0007669"/>
    <property type="project" value="UniProtKB-KW"/>
</dbReference>
<dbReference type="InterPro" id="IPR003593">
    <property type="entry name" value="AAA+_ATPase"/>
</dbReference>
<evidence type="ECO:0000313" key="5">
    <source>
        <dbReference type="EMBL" id="OGN26093.1"/>
    </source>
</evidence>
<dbReference type="CDD" id="cd03255">
    <property type="entry name" value="ABC_MJ0796_LolCDE_FtsE"/>
    <property type="match status" value="1"/>
</dbReference>
<dbReference type="SMART" id="SM00382">
    <property type="entry name" value="AAA"/>
    <property type="match status" value="1"/>
</dbReference>
<evidence type="ECO:0000256" key="3">
    <source>
        <dbReference type="ARBA" id="ARBA00022840"/>
    </source>
</evidence>
<name>A0A1F8GL86_9BACT</name>
<evidence type="ECO:0000256" key="1">
    <source>
        <dbReference type="ARBA" id="ARBA00022448"/>
    </source>
</evidence>
<feature type="domain" description="ABC transporter" evidence="4">
    <location>
        <begin position="6"/>
        <end position="240"/>
    </location>
</feature>
<evidence type="ECO:0000259" key="4">
    <source>
        <dbReference type="PROSITE" id="PS50893"/>
    </source>
</evidence>
<keyword evidence="3 5" id="KW-0067">ATP-binding</keyword>
<keyword evidence="1" id="KW-0813">Transport</keyword>
<evidence type="ECO:0000313" key="6">
    <source>
        <dbReference type="Proteomes" id="UP000178256"/>
    </source>
</evidence>
<dbReference type="PROSITE" id="PS50893">
    <property type="entry name" value="ABC_TRANSPORTER_2"/>
    <property type="match status" value="1"/>
</dbReference>
<dbReference type="EMBL" id="MGKL01000010">
    <property type="protein sequence ID" value="OGN26093.1"/>
    <property type="molecule type" value="Genomic_DNA"/>
</dbReference>
<dbReference type="GO" id="GO:0098796">
    <property type="term" value="C:membrane protein complex"/>
    <property type="evidence" value="ECO:0007669"/>
    <property type="project" value="UniProtKB-ARBA"/>
</dbReference>
<dbReference type="InterPro" id="IPR017911">
    <property type="entry name" value="MacB-like_ATP-bd"/>
</dbReference>
<sequence length="240" mass="26412">MPEPIIGVNKLEKIYGGDGTATPALRGVSFDIQKGEFTAIMGPSGSGKSTLLHILGFLDRPTGGTYLFEGREMNSYDDDALARLRNKKFGFVFQAFNLLARSSVLDNVKLPLSYADIPEAKQEKMAFEAIGAVGLSHRTHHESSKLSGGEKQRVAIARALVNDPDVIFADEPTGNLDSKSGGQVMEFIENLHDQGRTIILITHETYTAEYAQRVIKLKDGLMESDQRVQGRQHSRDGFKK</sequence>
<dbReference type="Gene3D" id="3.40.50.300">
    <property type="entry name" value="P-loop containing nucleotide triphosphate hydrolases"/>
    <property type="match status" value="1"/>
</dbReference>
<protein>
    <submittedName>
        <fullName evidence="5">Macrolide ABC transporter ATP-binding protein</fullName>
    </submittedName>
</protein>
<dbReference type="STRING" id="1802697.A2925_00520"/>
<dbReference type="GO" id="GO:0005886">
    <property type="term" value="C:plasma membrane"/>
    <property type="evidence" value="ECO:0007669"/>
    <property type="project" value="TreeGrafter"/>
</dbReference>
<reference evidence="5 6" key="1">
    <citation type="journal article" date="2016" name="Nat. Commun.">
        <title>Thousands of microbial genomes shed light on interconnected biogeochemical processes in an aquifer system.</title>
        <authorList>
            <person name="Anantharaman K."/>
            <person name="Brown C.T."/>
            <person name="Hug L.A."/>
            <person name="Sharon I."/>
            <person name="Castelle C.J."/>
            <person name="Probst A.J."/>
            <person name="Thomas B.C."/>
            <person name="Singh A."/>
            <person name="Wilkins M.J."/>
            <person name="Karaoz U."/>
            <person name="Brodie E.L."/>
            <person name="Williams K.H."/>
            <person name="Hubbard S.S."/>
            <person name="Banfield J.F."/>
        </authorList>
    </citation>
    <scope>NUCLEOTIDE SEQUENCE [LARGE SCALE GENOMIC DNA]</scope>
</reference>
<evidence type="ECO:0000256" key="2">
    <source>
        <dbReference type="ARBA" id="ARBA00022741"/>
    </source>
</evidence>
<dbReference type="PROSITE" id="PS00211">
    <property type="entry name" value="ABC_TRANSPORTER_1"/>
    <property type="match status" value="1"/>
</dbReference>
<dbReference type="InterPro" id="IPR017871">
    <property type="entry name" value="ABC_transporter-like_CS"/>
</dbReference>
<dbReference type="Proteomes" id="UP000178256">
    <property type="component" value="Unassembled WGS sequence"/>
</dbReference>
<organism evidence="5 6">
    <name type="scientific">Candidatus Yanofskybacteria bacterium RIFCSPLOWO2_01_FULL_44_22</name>
    <dbReference type="NCBI Taxonomy" id="1802697"/>
    <lineage>
        <taxon>Bacteria</taxon>
        <taxon>Candidatus Yanofskyibacteriota</taxon>
    </lineage>
</organism>
<dbReference type="InterPro" id="IPR003439">
    <property type="entry name" value="ABC_transporter-like_ATP-bd"/>
</dbReference>
<dbReference type="PANTHER" id="PTHR24220:SF86">
    <property type="entry name" value="ABC TRANSPORTER ABCH.1"/>
    <property type="match status" value="1"/>
</dbReference>
<dbReference type="InterPro" id="IPR027417">
    <property type="entry name" value="P-loop_NTPase"/>
</dbReference>
<accession>A0A1F8GL86</accession>